<dbReference type="AlphaFoldDB" id="A0A6B0GHZ8"/>
<dbReference type="RefSeq" id="WP_158204053.1">
    <property type="nucleotide sequence ID" value="NZ_WSZK01000015.1"/>
</dbReference>
<dbReference type="Gene3D" id="3.40.50.300">
    <property type="entry name" value="P-loop containing nucleotide triphosphate hydrolases"/>
    <property type="match status" value="1"/>
</dbReference>
<dbReference type="Proteomes" id="UP000451471">
    <property type="component" value="Unassembled WGS sequence"/>
</dbReference>
<dbReference type="SUPFAM" id="SSF52540">
    <property type="entry name" value="P-loop containing nucleoside triphosphate hydrolases"/>
    <property type="match status" value="1"/>
</dbReference>
<accession>A0A6B0GHZ8</accession>
<evidence type="ECO:0000313" key="2">
    <source>
        <dbReference type="Proteomes" id="UP000451471"/>
    </source>
</evidence>
<dbReference type="Pfam" id="PF13207">
    <property type="entry name" value="AAA_17"/>
    <property type="match status" value="1"/>
</dbReference>
<dbReference type="OrthoDB" id="85381at2157"/>
<gene>
    <name evidence="1" type="ORF">GQS65_07640</name>
</gene>
<keyword evidence="2" id="KW-1185">Reference proteome</keyword>
<proteinExistence type="predicted"/>
<sequence>MRVIGTVGLPGSGKGEFAEVARQRDVPVVVMGDVIRAECRRRGLDPADHHGAVAQKLREEDGKLAIAERSLPLVEKSLAWNDTVVVDGIRSDVEAMRFREEYGEDFLLVGIKADFDDRLDRVDLRARDTSADDGGESLKARDERELGFGMGAAILRADVLVDNDGSLEAFHERVEAILDGDHE</sequence>
<reference evidence="1 2" key="1">
    <citation type="submission" date="2019-12" db="EMBL/GenBank/DDBJ databases">
        <title>Halocatena pleomorpha gen. nov. sp. nov., an extremely halophilic archaeon of family Halobacteriaceae isolated from saltpan soil.</title>
        <authorList>
            <person name="Pal Y."/>
            <person name="Verma A."/>
            <person name="Krishnamurthi S."/>
            <person name="Kumar P."/>
        </authorList>
    </citation>
    <scope>NUCLEOTIDE SEQUENCE [LARGE SCALE GENOMIC DNA]</scope>
    <source>
        <strain evidence="1 2">JCM 16495</strain>
    </source>
</reference>
<evidence type="ECO:0000313" key="1">
    <source>
        <dbReference type="EMBL" id="MWG34364.1"/>
    </source>
</evidence>
<dbReference type="PANTHER" id="PTHR41930">
    <property type="entry name" value="UPF0200 PROTEIN MJ1399"/>
    <property type="match status" value="1"/>
</dbReference>
<organism evidence="1 2">
    <name type="scientific">Halomarina oriensis</name>
    <dbReference type="NCBI Taxonomy" id="671145"/>
    <lineage>
        <taxon>Archaea</taxon>
        <taxon>Methanobacteriati</taxon>
        <taxon>Methanobacteriota</taxon>
        <taxon>Stenosarchaea group</taxon>
        <taxon>Halobacteria</taxon>
        <taxon>Halobacteriales</taxon>
        <taxon>Natronomonadaceae</taxon>
        <taxon>Halomarina</taxon>
    </lineage>
</organism>
<dbReference type="EMBL" id="WSZK01000015">
    <property type="protein sequence ID" value="MWG34364.1"/>
    <property type="molecule type" value="Genomic_DNA"/>
</dbReference>
<name>A0A6B0GHZ8_9EURY</name>
<protein>
    <submittedName>
        <fullName evidence="1">AAA family ATPase</fullName>
    </submittedName>
</protein>
<dbReference type="PANTHER" id="PTHR41930:SF1">
    <property type="entry name" value="DEPHOSPHO-COA KINASE"/>
    <property type="match status" value="1"/>
</dbReference>
<dbReference type="InterPro" id="IPR027417">
    <property type="entry name" value="P-loop_NTPase"/>
</dbReference>
<comment type="caution">
    <text evidence="1">The sequence shown here is derived from an EMBL/GenBank/DDBJ whole genome shotgun (WGS) entry which is preliminary data.</text>
</comment>